<keyword evidence="3" id="KW-1185">Reference proteome</keyword>
<protein>
    <submittedName>
        <fullName evidence="2">Ectonucleotide pyrophosphatase/phosphodiesterase</fullName>
    </submittedName>
</protein>
<dbReference type="EMBL" id="BAABDD010000014">
    <property type="protein sequence ID" value="GAA3750045.1"/>
    <property type="molecule type" value="Genomic_DNA"/>
</dbReference>
<keyword evidence="1" id="KW-0732">Signal</keyword>
<dbReference type="SUPFAM" id="SSF53649">
    <property type="entry name" value="Alkaline phosphatase-like"/>
    <property type="match status" value="1"/>
</dbReference>
<proteinExistence type="predicted"/>
<dbReference type="RefSeq" id="WP_344972482.1">
    <property type="nucleotide sequence ID" value="NZ_BAABDD010000014.1"/>
</dbReference>
<dbReference type="PANTHER" id="PTHR10151">
    <property type="entry name" value="ECTONUCLEOTIDE PYROPHOSPHATASE/PHOSPHODIESTERASE"/>
    <property type="match status" value="1"/>
</dbReference>
<dbReference type="Proteomes" id="UP001500908">
    <property type="component" value="Unassembled WGS sequence"/>
</dbReference>
<evidence type="ECO:0000256" key="1">
    <source>
        <dbReference type="SAM" id="SignalP"/>
    </source>
</evidence>
<evidence type="ECO:0000313" key="2">
    <source>
        <dbReference type="EMBL" id="GAA3750045.1"/>
    </source>
</evidence>
<evidence type="ECO:0000313" key="3">
    <source>
        <dbReference type="Proteomes" id="UP001500908"/>
    </source>
</evidence>
<feature type="signal peptide" evidence="1">
    <location>
        <begin position="1"/>
        <end position="21"/>
    </location>
</feature>
<dbReference type="InterPro" id="IPR017850">
    <property type="entry name" value="Alkaline_phosphatase_core_sf"/>
</dbReference>
<gene>
    <name evidence="2" type="ORF">GCM10022402_31500</name>
</gene>
<sequence length="444" mass="47004">MRRRSFLAATVAASVVGTVGATVAVNRPWSAPATAVAPQHSGAARHVILIDWDGVAPGYLDALFAAGELPVLRALADNGGRSTVSCSYKAISNPNRSSLATGAWPAIHRNTAYVLAPDTGRAIGQTRRLDAETIAQSLRRQNRTVLAAGWYIVQKRGSDYGDPAGLYTQSESWEETVDAVVGVLRGEAVRSGWRGVRMRRIPDLIAAYTADVDAIGHREGPDSPRVRERLLALDTGLGRIVDAARWAGIAEQTTFAFVSDHGMTGYTETLEPAVLGAIRHAGFSVERLYSGHLPLAETEVVLTASPRAANVYLRGRAATAAGRAQLAEILAGLDELEGVHDREHLDALGAAPEEGDFVIEARPPYAFLDPAAVDGRTRGGHASAREGHAPLILAGAGIRPGHQLRQATIVDVAPTLSHLLGAAPPAHAQGRVLEEALEDISSFE</sequence>
<feature type="chain" id="PRO_5045754420" evidence="1">
    <location>
        <begin position="22"/>
        <end position="444"/>
    </location>
</feature>
<dbReference type="PANTHER" id="PTHR10151:SF120">
    <property type="entry name" value="BIS(5'-ADENOSYL)-TRIPHOSPHATASE"/>
    <property type="match status" value="1"/>
</dbReference>
<reference evidence="3" key="1">
    <citation type="journal article" date="2019" name="Int. J. Syst. Evol. Microbiol.">
        <title>The Global Catalogue of Microorganisms (GCM) 10K type strain sequencing project: providing services to taxonomists for standard genome sequencing and annotation.</title>
        <authorList>
            <consortium name="The Broad Institute Genomics Platform"/>
            <consortium name="The Broad Institute Genome Sequencing Center for Infectious Disease"/>
            <person name="Wu L."/>
            <person name="Ma J."/>
        </authorList>
    </citation>
    <scope>NUCLEOTIDE SEQUENCE [LARGE SCALE GENOMIC DNA]</scope>
    <source>
        <strain evidence="3">JCM 17137</strain>
    </source>
</reference>
<dbReference type="InterPro" id="IPR002591">
    <property type="entry name" value="Phosphodiest/P_Trfase"/>
</dbReference>
<dbReference type="Pfam" id="PF01663">
    <property type="entry name" value="Phosphodiest"/>
    <property type="match status" value="1"/>
</dbReference>
<name>A0ABP7FXF3_9ACTN</name>
<comment type="caution">
    <text evidence="2">The sequence shown here is derived from an EMBL/GenBank/DDBJ whole genome shotgun (WGS) entry which is preliminary data.</text>
</comment>
<dbReference type="Gene3D" id="3.40.720.10">
    <property type="entry name" value="Alkaline Phosphatase, subunit A"/>
    <property type="match status" value="1"/>
</dbReference>
<accession>A0ABP7FXF3</accession>
<organism evidence="2 3">
    <name type="scientific">Salinactinospora qingdaonensis</name>
    <dbReference type="NCBI Taxonomy" id="702744"/>
    <lineage>
        <taxon>Bacteria</taxon>
        <taxon>Bacillati</taxon>
        <taxon>Actinomycetota</taxon>
        <taxon>Actinomycetes</taxon>
        <taxon>Streptosporangiales</taxon>
        <taxon>Nocardiopsidaceae</taxon>
        <taxon>Salinactinospora</taxon>
    </lineage>
</organism>